<reference evidence="9" key="1">
    <citation type="journal article" date="2013" name="Genome Announc.">
        <title>Draft genome sequence of the basidiomycetous yeast-like fungus Pseudozyma hubeiensis SY62, which produces an abundant amount of the biosurfactant mannosylerythritol lipids.</title>
        <authorList>
            <person name="Konishi M."/>
            <person name="Hatada Y."/>
            <person name="Horiuchi J."/>
        </authorList>
    </citation>
    <scope>NUCLEOTIDE SEQUENCE [LARGE SCALE GENOMIC DNA]</scope>
    <source>
        <strain evidence="9">SY62</strain>
    </source>
</reference>
<dbReference type="eggNOG" id="KOG2187">
    <property type="taxonomic scope" value="Eukaryota"/>
</dbReference>
<dbReference type="Gene3D" id="2.40.50.140">
    <property type="entry name" value="Nucleic acid-binding proteins"/>
    <property type="match status" value="1"/>
</dbReference>
<dbReference type="OrthoDB" id="10250660at2759"/>
<dbReference type="PROSITE" id="PS51622">
    <property type="entry name" value="SAM_MT_RNA_M5U_2"/>
    <property type="match status" value="1"/>
</dbReference>
<accession>R9P8D6</accession>
<dbReference type="PROSITE" id="PS51687">
    <property type="entry name" value="SAM_MT_RNA_M5U"/>
    <property type="match status" value="1"/>
</dbReference>
<evidence type="ECO:0000259" key="7">
    <source>
        <dbReference type="PROSITE" id="PS50926"/>
    </source>
</evidence>
<evidence type="ECO:0000256" key="5">
    <source>
        <dbReference type="PROSITE-ProRule" id="PRU10015"/>
    </source>
</evidence>
<dbReference type="Proteomes" id="UP000014071">
    <property type="component" value="Unassembled WGS sequence"/>
</dbReference>
<dbReference type="InterPro" id="IPR010280">
    <property type="entry name" value="U5_MeTrfase_fam"/>
</dbReference>
<feature type="binding site" evidence="4">
    <location>
        <position position="438"/>
    </location>
    <ligand>
        <name>S-adenosyl-L-methionine</name>
        <dbReference type="ChEBI" id="CHEBI:59789"/>
    </ligand>
</feature>
<feature type="compositionally biased region" description="Low complexity" evidence="6">
    <location>
        <begin position="79"/>
        <end position="96"/>
    </location>
</feature>
<dbReference type="SUPFAM" id="SSF50249">
    <property type="entry name" value="Nucleic acid-binding proteins"/>
    <property type="match status" value="1"/>
</dbReference>
<dbReference type="PROSITE" id="PS01230">
    <property type="entry name" value="TRMA_1"/>
    <property type="match status" value="1"/>
</dbReference>
<proteinExistence type="inferred from homology"/>
<feature type="compositionally biased region" description="Basic and acidic residues" evidence="6">
    <location>
        <begin position="99"/>
        <end position="108"/>
    </location>
</feature>
<evidence type="ECO:0000313" key="9">
    <source>
        <dbReference type="Proteomes" id="UP000014071"/>
    </source>
</evidence>
<feature type="region of interest" description="Disordered" evidence="6">
    <location>
        <begin position="51"/>
        <end position="111"/>
    </location>
</feature>
<evidence type="ECO:0000256" key="3">
    <source>
        <dbReference type="ARBA" id="ARBA00022691"/>
    </source>
</evidence>
<evidence type="ECO:0000313" key="8">
    <source>
        <dbReference type="EMBL" id="GAC97658.1"/>
    </source>
</evidence>
<feature type="binding site" evidence="4">
    <location>
        <position position="476"/>
    </location>
    <ligand>
        <name>S-adenosyl-L-methionine</name>
        <dbReference type="ChEBI" id="CHEBI:59789"/>
    </ligand>
</feature>
<dbReference type="HOGENOM" id="CLU_014689_3_2_1"/>
<evidence type="ECO:0000256" key="4">
    <source>
        <dbReference type="PROSITE-ProRule" id="PRU01024"/>
    </source>
</evidence>
<dbReference type="SUPFAM" id="SSF53335">
    <property type="entry name" value="S-adenosyl-L-methionine-dependent methyltransferases"/>
    <property type="match status" value="1"/>
</dbReference>
<dbReference type="GeneID" id="24110524"/>
<dbReference type="InterPro" id="IPR012340">
    <property type="entry name" value="NA-bd_OB-fold"/>
</dbReference>
<dbReference type="Pfam" id="PF01938">
    <property type="entry name" value="TRAM"/>
    <property type="match status" value="1"/>
</dbReference>
<dbReference type="AlphaFoldDB" id="R9P8D6"/>
<dbReference type="Pfam" id="PF05958">
    <property type="entry name" value="tRNA_U5-meth_tr"/>
    <property type="match status" value="1"/>
</dbReference>
<gene>
    <name evidence="8" type="ORF">PHSY_005244</name>
</gene>
<dbReference type="InterPro" id="IPR025795">
    <property type="entry name" value="tRNA_(uracil-5-)_MeTrfase"/>
</dbReference>
<keyword evidence="3 4" id="KW-0949">S-adenosyl-L-methionine</keyword>
<dbReference type="RefSeq" id="XP_012191245.1">
    <property type="nucleotide sequence ID" value="XM_012335855.1"/>
</dbReference>
<dbReference type="FunFam" id="2.40.50.140:FF:000201">
    <property type="entry name" value="TRM2p tRNA methyltransferase"/>
    <property type="match status" value="1"/>
</dbReference>
<dbReference type="InterPro" id="IPR029063">
    <property type="entry name" value="SAM-dependent_MTases_sf"/>
</dbReference>
<dbReference type="EMBL" id="DF238810">
    <property type="protein sequence ID" value="GAC97658.1"/>
    <property type="molecule type" value="Genomic_DNA"/>
</dbReference>
<evidence type="ECO:0000256" key="6">
    <source>
        <dbReference type="SAM" id="MobiDB-lite"/>
    </source>
</evidence>
<dbReference type="GO" id="GO:0008033">
    <property type="term" value="P:tRNA processing"/>
    <property type="evidence" value="ECO:0007669"/>
    <property type="project" value="InterPro"/>
</dbReference>
<dbReference type="GO" id="GO:0032259">
    <property type="term" value="P:methylation"/>
    <property type="evidence" value="ECO:0007669"/>
    <property type="project" value="UniProtKB-KW"/>
</dbReference>
<evidence type="ECO:0000256" key="1">
    <source>
        <dbReference type="ARBA" id="ARBA00022603"/>
    </source>
</evidence>
<keyword evidence="2 4" id="KW-0808">Transferase</keyword>
<comment type="similarity">
    <text evidence="4">Belongs to the class I-like SAM-binding methyltransferase superfamily. RNA M5U methyltransferase family.</text>
</comment>
<feature type="binding site" evidence="4">
    <location>
        <position position="497"/>
    </location>
    <ligand>
        <name>S-adenosyl-L-methionine</name>
        <dbReference type="ChEBI" id="CHEBI:59789"/>
    </ligand>
</feature>
<dbReference type="InterPro" id="IPR002792">
    <property type="entry name" value="TRAM_dom"/>
</dbReference>
<feature type="active site" evidence="5">
    <location>
        <position position="571"/>
    </location>
</feature>
<dbReference type="InterPro" id="IPR030390">
    <property type="entry name" value="MeTrfase_TrmA_AS"/>
</dbReference>
<dbReference type="PANTHER" id="PTHR11061:SF30">
    <property type="entry name" value="TRNA (URACIL(54)-C(5))-METHYLTRANSFERASE"/>
    <property type="match status" value="1"/>
</dbReference>
<protein>
    <submittedName>
        <fullName evidence="8">Potential tRNA methyltransferase</fullName>
    </submittedName>
</protein>
<organism evidence="8 9">
    <name type="scientific">Pseudozyma hubeiensis (strain SY62)</name>
    <name type="common">Yeast</name>
    <dbReference type="NCBI Taxonomy" id="1305764"/>
    <lineage>
        <taxon>Eukaryota</taxon>
        <taxon>Fungi</taxon>
        <taxon>Dikarya</taxon>
        <taxon>Basidiomycota</taxon>
        <taxon>Ustilaginomycotina</taxon>
        <taxon>Ustilaginomycetes</taxon>
        <taxon>Ustilaginales</taxon>
        <taxon>Ustilaginaceae</taxon>
        <taxon>Pseudozyma</taxon>
    </lineage>
</organism>
<dbReference type="STRING" id="1305764.R9P8D6"/>
<evidence type="ECO:0000256" key="2">
    <source>
        <dbReference type="ARBA" id="ARBA00022679"/>
    </source>
</evidence>
<dbReference type="Gene3D" id="3.40.50.150">
    <property type="entry name" value="Vaccinia Virus protein VP39"/>
    <property type="match status" value="2"/>
</dbReference>
<dbReference type="PANTHER" id="PTHR11061">
    <property type="entry name" value="RNA M5U METHYLTRANSFERASE"/>
    <property type="match status" value="1"/>
</dbReference>
<keyword evidence="1 4" id="KW-0489">Methyltransferase</keyword>
<feature type="active site" description="Nucleophile" evidence="4">
    <location>
        <position position="571"/>
    </location>
</feature>
<feature type="binding site" evidence="4">
    <location>
        <position position="544"/>
    </location>
    <ligand>
        <name>S-adenosyl-L-methionine</name>
        <dbReference type="ChEBI" id="CHEBI:59789"/>
    </ligand>
</feature>
<keyword evidence="9" id="KW-1185">Reference proteome</keyword>
<dbReference type="GO" id="GO:0030697">
    <property type="term" value="F:tRNA (uracil(54)-C5)-methyltransferase activity, S-adenosyl methionine-dependent"/>
    <property type="evidence" value="ECO:0007669"/>
    <property type="project" value="InterPro"/>
</dbReference>
<name>R9P8D6_PSEHS</name>
<dbReference type="PROSITE" id="PS50926">
    <property type="entry name" value="TRAM"/>
    <property type="match status" value="1"/>
</dbReference>
<sequence length="618" mass="68401">MPIRPLPIYRQVTSVITRARHLSPPNFIQLFALSSILPQPRIPLAIMSTAVPSSPELPPAKRARSRSPEQRSESGINGAASTSSTSVAAASAPLSAQDKQARKAEARRLRQKRKDYAKQLTKTGREPIEFDIEDLLGVRKVTDILSEGIEYQHKFERGTRLTLHIERLDAHGDGLAVAPERDWVIAVPHTLPGEKVTAEITANERLYSKAKVVEVLEDSATRNNELVRCKYFGDCGGCQYQMIDYAQQLEIKRGVVERAFARFSGLDSALLPKVLPTIASPSQYNYRTKLTPHFELPYELRRGRRSGIRNDANGNGAPGDDKPQYSVPIGFDCIGTKRVMDIEECPIATRTINKGLPSAKQKVVDTIESFKNGATILLRDSLRTYDSFAEDLLVTQAPSANGQVEKDLDTEVVTDHKATVKERVLTTKFESPAGTFFQNNRSILPSLLDYVRDAITTSSTATSDDAAQDQYLVDAYCGSGLFSLCLATLFREVSGVEISSESIKYATKNAELNGITNAKFLAGNAEDIFAKIEYPADKTTVIIDPPRRGCDEEFIRQLVNLGPKHIVYVSCNVHTQARDVGQLIDRDARYKIKSIRGADLFPQTHHVEGVAVLERQEA</sequence>
<feature type="domain" description="TRAM" evidence="7">
    <location>
        <begin position="154"/>
        <end position="214"/>
    </location>
</feature>